<keyword evidence="2" id="KW-0812">Transmembrane</keyword>
<feature type="transmembrane region" description="Helical" evidence="2">
    <location>
        <begin position="196"/>
        <end position="217"/>
    </location>
</feature>
<sequence>MTVRRDAHTPRHRGVLVVLLGLLLGVLAPVAGPAEAGAAPADGVRTQPKWMDCYPEPSIDMPNQGLVGLIDPGSEYRGQRDSLYQRYSYAGTLWHTYGYAGPCAVSNPDVGTNTWIASSLFNVAKNITAITNAVHYSSSYGTSLFTDVDEFVQFMSGVLYNSVYTPYVALAVLLASVLMLVATIRGDLATIGKRTSWLLVGMTVASLTYMMPMVYIATADNWVLYEADQVEDNILLQVNPHSVPSDTLPTLLYHETVYRPWLAGEFGSSDPNSPLARRYADRLLAAQACDKTEAARGCDVGAKKQDWEKLAEEINNSNAGSVFSGEVNRAGYALQAVLKAVAYGLFPLVAKLGLLLSMLVLRVLILAGPLLGGLAIVANGVLPKVFRALGGAVWHAFFFTLAAALHVVTLTWITAPERDSSEWKQILIMLLVTIIAWVSVRPFDRMRQMASAAVGARVPGPHELLLARQMRYERRRRWARRARMLGRILPSGARSAGAGGQWDQHGWWRRPPEYFNDPDGPSTARASAERIRPEITALSRPALTAGAGGPRAGGGDPPPPALPQPAVPPGPRPLGGGGAAAARPEPHGQRPTNGGPGGGTGPTPPPTPGPTGPVPPLFRPDGPTAATPATRAPRPARAGANGVYEIWDPTRPPAPPRQPPHPSPGPARATGPAGGPGPGVSRQSPQWRHAPNPSRPTPGPGYDTAPTRTWRRPENRPDSPGRTR</sequence>
<reference evidence="4" key="1">
    <citation type="journal article" date="2019" name="Int. J. Syst. Evol. Microbiol.">
        <title>The Global Catalogue of Microorganisms (GCM) 10K type strain sequencing project: providing services to taxonomists for standard genome sequencing and annotation.</title>
        <authorList>
            <consortium name="The Broad Institute Genomics Platform"/>
            <consortium name="The Broad Institute Genome Sequencing Center for Infectious Disease"/>
            <person name="Wu L."/>
            <person name="Ma J."/>
        </authorList>
    </citation>
    <scope>NUCLEOTIDE SEQUENCE [LARGE SCALE GENOMIC DNA]</scope>
    <source>
        <strain evidence="4">WLHS5</strain>
    </source>
</reference>
<protein>
    <submittedName>
        <fullName evidence="3">Uncharacterized protein</fullName>
    </submittedName>
</protein>
<feature type="compositionally biased region" description="Pro residues" evidence="1">
    <location>
        <begin position="602"/>
        <end position="618"/>
    </location>
</feature>
<feature type="transmembrane region" description="Helical" evidence="2">
    <location>
        <begin position="425"/>
        <end position="443"/>
    </location>
</feature>
<dbReference type="RefSeq" id="WP_380673169.1">
    <property type="nucleotide sequence ID" value="NZ_JBHTCJ010000021.1"/>
</dbReference>
<evidence type="ECO:0000313" key="4">
    <source>
        <dbReference type="Proteomes" id="UP001596504"/>
    </source>
</evidence>
<feature type="compositionally biased region" description="Pro residues" evidence="1">
    <location>
        <begin position="650"/>
        <end position="665"/>
    </location>
</feature>
<feature type="compositionally biased region" description="Low complexity" evidence="1">
    <location>
        <begin position="622"/>
        <end position="640"/>
    </location>
</feature>
<feature type="transmembrane region" description="Helical" evidence="2">
    <location>
        <begin position="164"/>
        <end position="184"/>
    </location>
</feature>
<feature type="compositionally biased region" description="Basic and acidic residues" evidence="1">
    <location>
        <begin position="711"/>
        <end position="724"/>
    </location>
</feature>
<feature type="transmembrane region" description="Helical" evidence="2">
    <location>
        <begin position="393"/>
        <end position="413"/>
    </location>
</feature>
<proteinExistence type="predicted"/>
<feature type="region of interest" description="Disordered" evidence="1">
    <location>
        <begin position="492"/>
        <end position="724"/>
    </location>
</feature>
<dbReference type="Proteomes" id="UP001596504">
    <property type="component" value="Unassembled WGS sequence"/>
</dbReference>
<feature type="transmembrane region" description="Helical" evidence="2">
    <location>
        <begin position="354"/>
        <end position="381"/>
    </location>
</feature>
<evidence type="ECO:0000313" key="3">
    <source>
        <dbReference type="EMBL" id="MFC7344913.1"/>
    </source>
</evidence>
<dbReference type="EMBL" id="JBHTCJ010000021">
    <property type="protein sequence ID" value="MFC7344913.1"/>
    <property type="molecule type" value="Genomic_DNA"/>
</dbReference>
<evidence type="ECO:0000256" key="2">
    <source>
        <dbReference type="SAM" id="Phobius"/>
    </source>
</evidence>
<comment type="caution">
    <text evidence="3">The sequence shown here is derived from an EMBL/GenBank/DDBJ whole genome shotgun (WGS) entry which is preliminary data.</text>
</comment>
<keyword evidence="2" id="KW-0472">Membrane</keyword>
<feature type="compositionally biased region" description="Gly residues" evidence="1">
    <location>
        <begin position="546"/>
        <end position="555"/>
    </location>
</feature>
<keyword evidence="2" id="KW-1133">Transmembrane helix</keyword>
<evidence type="ECO:0000256" key="1">
    <source>
        <dbReference type="SAM" id="MobiDB-lite"/>
    </source>
</evidence>
<gene>
    <name evidence="3" type="ORF">ACFQRI_26175</name>
</gene>
<keyword evidence="4" id="KW-1185">Reference proteome</keyword>
<feature type="compositionally biased region" description="Pro residues" evidence="1">
    <location>
        <begin position="556"/>
        <end position="572"/>
    </location>
</feature>
<accession>A0ABW2LQV5</accession>
<organism evidence="3 4">
    <name type="scientific">Saccharopolyspora griseoalba</name>
    <dbReference type="NCBI Taxonomy" id="1431848"/>
    <lineage>
        <taxon>Bacteria</taxon>
        <taxon>Bacillati</taxon>
        <taxon>Actinomycetota</taxon>
        <taxon>Actinomycetes</taxon>
        <taxon>Pseudonocardiales</taxon>
        <taxon>Pseudonocardiaceae</taxon>
        <taxon>Saccharopolyspora</taxon>
    </lineage>
</organism>
<name>A0ABW2LQV5_9PSEU</name>